<dbReference type="GO" id="GO:0110154">
    <property type="term" value="P:RNA decapping"/>
    <property type="evidence" value="ECO:0007669"/>
    <property type="project" value="TreeGrafter"/>
</dbReference>
<organism evidence="2 3">
    <name type="scientific">Anaerotalea alkaliphila</name>
    <dbReference type="NCBI Taxonomy" id="2662126"/>
    <lineage>
        <taxon>Bacteria</taxon>
        <taxon>Bacillati</taxon>
        <taxon>Bacillota</taxon>
        <taxon>Clostridia</taxon>
        <taxon>Eubacteriales</taxon>
        <taxon>Anaerotalea</taxon>
    </lineage>
</organism>
<dbReference type="InterPro" id="IPR029052">
    <property type="entry name" value="Metallo-depent_PP-like"/>
</dbReference>
<dbReference type="Gene3D" id="3.60.21.10">
    <property type="match status" value="1"/>
</dbReference>
<accession>A0A7X5HVJ4</accession>
<evidence type="ECO:0000313" key="2">
    <source>
        <dbReference type="EMBL" id="NDL67445.1"/>
    </source>
</evidence>
<proteinExistence type="predicted"/>
<dbReference type="Pfam" id="PF00149">
    <property type="entry name" value="Metallophos"/>
    <property type="match status" value="1"/>
</dbReference>
<evidence type="ECO:0000259" key="1">
    <source>
        <dbReference type="Pfam" id="PF00149"/>
    </source>
</evidence>
<dbReference type="GO" id="GO:0016791">
    <property type="term" value="F:phosphatase activity"/>
    <property type="evidence" value="ECO:0007669"/>
    <property type="project" value="TreeGrafter"/>
</dbReference>
<gene>
    <name evidence="2" type="ORF">GXN74_06780</name>
</gene>
<name>A0A7X5HVJ4_9FIRM</name>
<dbReference type="EMBL" id="JAAEEH010000015">
    <property type="protein sequence ID" value="NDL67445.1"/>
    <property type="molecule type" value="Genomic_DNA"/>
</dbReference>
<dbReference type="InterPro" id="IPR004843">
    <property type="entry name" value="Calcineurin-like_PHP"/>
</dbReference>
<evidence type="ECO:0000313" key="3">
    <source>
        <dbReference type="Proteomes" id="UP000461585"/>
    </source>
</evidence>
<dbReference type="PANTHER" id="PTHR42850">
    <property type="entry name" value="METALLOPHOSPHOESTERASE"/>
    <property type="match status" value="1"/>
</dbReference>
<keyword evidence="3" id="KW-1185">Reference proteome</keyword>
<protein>
    <recommendedName>
        <fullName evidence="1">Calcineurin-like phosphoesterase domain-containing protein</fullName>
    </recommendedName>
</protein>
<reference evidence="2 3" key="1">
    <citation type="submission" date="2020-01" db="EMBL/GenBank/DDBJ databases">
        <title>Anaeroalcalibacter tamaniensis gen. nov., sp. nov., moderately halophilic strictly anaerobic fermenter bacterium from mud volcano of Taman peninsula.</title>
        <authorList>
            <person name="Frolova A."/>
            <person name="Merkel A.Y."/>
            <person name="Slobodkin A.I."/>
        </authorList>
    </citation>
    <scope>NUCLEOTIDE SEQUENCE [LARGE SCALE GENOMIC DNA]</scope>
    <source>
        <strain evidence="2 3">F-3ap</strain>
    </source>
</reference>
<dbReference type="AlphaFoldDB" id="A0A7X5HVJ4"/>
<dbReference type="SUPFAM" id="SSF56300">
    <property type="entry name" value="Metallo-dependent phosphatases"/>
    <property type="match status" value="1"/>
</dbReference>
<dbReference type="InterPro" id="IPR050126">
    <property type="entry name" value="Ap4A_hydrolase"/>
</dbReference>
<dbReference type="PANTHER" id="PTHR42850:SF4">
    <property type="entry name" value="ZINC-DEPENDENT ENDOPOLYPHOSPHATASE"/>
    <property type="match status" value="1"/>
</dbReference>
<comment type="caution">
    <text evidence="2">The sequence shown here is derived from an EMBL/GenBank/DDBJ whole genome shotgun (WGS) entry which is preliminary data.</text>
</comment>
<dbReference type="Proteomes" id="UP000461585">
    <property type="component" value="Unassembled WGS sequence"/>
</dbReference>
<dbReference type="GO" id="GO:0005737">
    <property type="term" value="C:cytoplasm"/>
    <property type="evidence" value="ECO:0007669"/>
    <property type="project" value="TreeGrafter"/>
</dbReference>
<feature type="domain" description="Calcineurin-like phosphoesterase" evidence="1">
    <location>
        <begin position="2"/>
        <end position="179"/>
    </location>
</feature>
<dbReference type="RefSeq" id="WP_162370174.1">
    <property type="nucleotide sequence ID" value="NZ_JAAEEH010000015.1"/>
</dbReference>
<sequence length="215" mass="24674">MIYVMSDIHGHMDRYDRMLDLLDLQPEDRMIVQGDVVDRGPDGIGILLDIMERPNFEMLLGNHEAMMLQVLAQGDMEWLWYYNGGIPTRMAYDRLPGREREAVLTFLQSLPVEKRVRAGGREFLLVHGSWLEEDGPEGAVWKRIEPDAVVPEGRTVVFGHTPTWQYQPDRPYGIWFGGDKIGIDCGLAGLRGDPGRDRNVRLGCLRLDDLREYYV</sequence>
<dbReference type="GO" id="GO:0008803">
    <property type="term" value="F:bis(5'-nucleosyl)-tetraphosphatase (symmetrical) activity"/>
    <property type="evidence" value="ECO:0007669"/>
    <property type="project" value="TreeGrafter"/>
</dbReference>